<dbReference type="CDD" id="cd05237">
    <property type="entry name" value="UDP_invert_4-6DH_SDR_e"/>
    <property type="match status" value="1"/>
</dbReference>
<dbReference type="PANTHER" id="PTHR43318">
    <property type="entry name" value="UDP-N-ACETYLGLUCOSAMINE 4,6-DEHYDRATASE"/>
    <property type="match status" value="1"/>
</dbReference>
<feature type="domain" description="Polysaccharide biosynthesis protein CapD-like" evidence="3">
    <location>
        <begin position="9"/>
        <end position="270"/>
    </location>
</feature>
<sequence length="330" mass="36725">MAFLEGKTILITGGTGSFGKRCARILLEQPQVKKVIIYSRDELKQYEMGQTFSDPRVRFFIGDVRDGERLKVAMQGVDICIHAAALKQVPTAEYNPLECIKTNILGASAVIEACLHAQVEHVIALSTDKASNPINLYGATKLCSDKLFTSANNMKGRARTKFSVVRYGNVVGSRGSVVPFFQNLVAQKALQIPITDTRMTRFWITLDQGVHFVLRSLERMHGGEIFVPKIPSMNILDLKQALAPDIPIKIVGIRPGEKLHEVMISSDDRAFEFRDFYILEPTISFQTPIDYSLTLLGEKGKRAPEGFSYNSLENPQRLSASELLTMVATL</sequence>
<proteinExistence type="inferred from homology"/>
<dbReference type="KEGG" id="hfe:HFELIS_04250"/>
<dbReference type="STRING" id="936155.HFELIS_04250"/>
<dbReference type="InterPro" id="IPR051203">
    <property type="entry name" value="Polysaccharide_Synthase-Rel"/>
</dbReference>
<protein>
    <recommendedName>
        <fullName evidence="2">UDP-N-acetylglucosamine 4,6-dehydratase</fullName>
        <ecNumber evidence="2">4.2.1.115</ecNumber>
    </recommendedName>
</protein>
<dbReference type="OrthoDB" id="9769113at2"/>
<evidence type="ECO:0000256" key="1">
    <source>
        <dbReference type="ARBA" id="ARBA00007430"/>
    </source>
</evidence>
<evidence type="ECO:0000259" key="3">
    <source>
        <dbReference type="Pfam" id="PF02719"/>
    </source>
</evidence>
<dbReference type="Gene3D" id="3.40.50.720">
    <property type="entry name" value="NAD(P)-binding Rossmann-like Domain"/>
    <property type="match status" value="1"/>
</dbReference>
<dbReference type="Proteomes" id="UP000007934">
    <property type="component" value="Chromosome"/>
</dbReference>
<name>E7A9I3_HELFC</name>
<evidence type="ECO:0000313" key="5">
    <source>
        <dbReference type="Proteomes" id="UP000007934"/>
    </source>
</evidence>
<gene>
    <name evidence="4" type="primary">flaA1</name>
    <name evidence="4" type="ordered locus">Hfelis_04250</name>
</gene>
<dbReference type="NCBIfam" id="TIGR03589">
    <property type="entry name" value="PseB"/>
    <property type="match status" value="1"/>
</dbReference>
<dbReference type="EMBL" id="FQ670179">
    <property type="protein sequence ID" value="CBY82509.1"/>
    <property type="molecule type" value="Genomic_DNA"/>
</dbReference>
<dbReference type="InterPro" id="IPR020025">
    <property type="entry name" value="PseB"/>
</dbReference>
<dbReference type="GeneID" id="36134573"/>
<dbReference type="eggNOG" id="COG1086">
    <property type="taxonomic scope" value="Bacteria"/>
</dbReference>
<evidence type="ECO:0000313" key="4">
    <source>
        <dbReference type="EMBL" id="CBY82509.1"/>
    </source>
</evidence>
<reference evidence="4 5" key="1">
    <citation type="journal article" date="2011" name="Genome Biol. Evol.">
        <title>Comparative whole genome sequence analysis of the carcinogenic bacterial model pathogen Helicobacter felis.</title>
        <authorList>
            <person name="Arnold I.C."/>
            <person name="Zigova Z."/>
            <person name="Holden M."/>
            <person name="Lawley T.D."/>
            <person name="Rad R."/>
            <person name="Dougan G."/>
            <person name="Falkow S."/>
            <person name="Bentley S.D."/>
            <person name="Muller A."/>
        </authorList>
    </citation>
    <scope>NUCLEOTIDE SEQUENCE [LARGE SCALE GENOMIC DNA]</scope>
    <source>
        <strain evidence="5">ATCC 49179 / CCUG 28539 / NCTC 12436 / CS1</strain>
    </source>
</reference>
<dbReference type="RefSeq" id="WP_013468879.1">
    <property type="nucleotide sequence ID" value="NC_014810.2"/>
</dbReference>
<dbReference type="PANTHER" id="PTHR43318:SF2">
    <property type="entry name" value="UDP-N-ACETYLGLUCOSAMINE 4,6-DEHYDRATASE (INVERTING)"/>
    <property type="match status" value="1"/>
</dbReference>
<accession>E7A9I3</accession>
<dbReference type="EC" id="4.2.1.115" evidence="2"/>
<organism evidence="4 5">
    <name type="scientific">Helicobacter felis (strain ATCC 49179 / CCUG 28539 / NCTC 12436 / CS1)</name>
    <dbReference type="NCBI Taxonomy" id="936155"/>
    <lineage>
        <taxon>Bacteria</taxon>
        <taxon>Pseudomonadati</taxon>
        <taxon>Campylobacterota</taxon>
        <taxon>Epsilonproteobacteria</taxon>
        <taxon>Campylobacterales</taxon>
        <taxon>Helicobacteraceae</taxon>
        <taxon>Helicobacter</taxon>
    </lineage>
</organism>
<dbReference type="HOGENOM" id="CLU_013560_4_1_7"/>
<keyword evidence="5" id="KW-1185">Reference proteome</keyword>
<comment type="similarity">
    <text evidence="1">Belongs to the polysaccharide synthase family.</text>
</comment>
<dbReference type="InterPro" id="IPR003869">
    <property type="entry name" value="Polysac_CapD-like"/>
</dbReference>
<dbReference type="SUPFAM" id="SSF51735">
    <property type="entry name" value="NAD(P)-binding Rossmann-fold domains"/>
    <property type="match status" value="1"/>
</dbReference>
<dbReference type="InterPro" id="IPR036291">
    <property type="entry name" value="NAD(P)-bd_dom_sf"/>
</dbReference>
<evidence type="ECO:0000256" key="2">
    <source>
        <dbReference type="NCBIfam" id="TIGR03589"/>
    </source>
</evidence>
<dbReference type="AlphaFoldDB" id="E7A9I3"/>
<dbReference type="Pfam" id="PF02719">
    <property type="entry name" value="Polysacc_synt_2"/>
    <property type="match status" value="1"/>
</dbReference>